<evidence type="ECO:0000256" key="4">
    <source>
        <dbReference type="ARBA" id="ARBA00022691"/>
    </source>
</evidence>
<dbReference type="SUPFAM" id="SSF75217">
    <property type="entry name" value="alpha/beta knot"/>
    <property type="match status" value="1"/>
</dbReference>
<name>A0A7V8NMC7_9BACT</name>
<keyword evidence="4" id="KW-0949">S-adenosyl-L-methionine</keyword>
<dbReference type="InterPro" id="IPR001537">
    <property type="entry name" value="SpoU_MeTrfase"/>
</dbReference>
<protein>
    <submittedName>
        <fullName evidence="6">RNA methyltransferase</fullName>
    </submittedName>
</protein>
<dbReference type="CDD" id="cd18093">
    <property type="entry name" value="SpoU-like_TrmJ"/>
    <property type="match status" value="1"/>
</dbReference>
<feature type="domain" description="tRNA/rRNA methyltransferase SpoU type" evidence="5">
    <location>
        <begin position="76"/>
        <end position="225"/>
    </location>
</feature>
<dbReference type="Proteomes" id="UP000567293">
    <property type="component" value="Unassembled WGS sequence"/>
</dbReference>
<proteinExistence type="inferred from homology"/>
<evidence type="ECO:0000256" key="1">
    <source>
        <dbReference type="ARBA" id="ARBA00007228"/>
    </source>
</evidence>
<keyword evidence="7" id="KW-1185">Reference proteome</keyword>
<evidence type="ECO:0000256" key="3">
    <source>
        <dbReference type="ARBA" id="ARBA00022679"/>
    </source>
</evidence>
<dbReference type="GO" id="GO:0002128">
    <property type="term" value="P:tRNA nucleoside ribose methylation"/>
    <property type="evidence" value="ECO:0007669"/>
    <property type="project" value="TreeGrafter"/>
</dbReference>
<dbReference type="PANTHER" id="PTHR42786">
    <property type="entry name" value="TRNA/RRNA METHYLTRANSFERASE"/>
    <property type="match status" value="1"/>
</dbReference>
<evidence type="ECO:0000256" key="2">
    <source>
        <dbReference type="ARBA" id="ARBA00022603"/>
    </source>
</evidence>
<dbReference type="InterPro" id="IPR029026">
    <property type="entry name" value="tRNA_m1G_MTases_N"/>
</dbReference>
<dbReference type="Pfam" id="PF00588">
    <property type="entry name" value="SpoU_methylase"/>
    <property type="match status" value="1"/>
</dbReference>
<dbReference type="GO" id="GO:0008173">
    <property type="term" value="F:RNA methyltransferase activity"/>
    <property type="evidence" value="ECO:0007669"/>
    <property type="project" value="InterPro"/>
</dbReference>
<dbReference type="InterPro" id="IPR004384">
    <property type="entry name" value="RNA_MeTrfase_TrmJ/LasT"/>
</dbReference>
<comment type="similarity">
    <text evidence="1">Belongs to the class IV-like SAM-binding methyltransferase superfamily. RNA methyltransferase TrmH family.</text>
</comment>
<comment type="caution">
    <text evidence="6">The sequence shown here is derived from an EMBL/GenBank/DDBJ whole genome shotgun (WGS) entry which is preliminary data.</text>
</comment>
<dbReference type="Gene3D" id="3.40.1280.10">
    <property type="match status" value="1"/>
</dbReference>
<evidence type="ECO:0000313" key="7">
    <source>
        <dbReference type="Proteomes" id="UP000567293"/>
    </source>
</evidence>
<dbReference type="EMBL" id="JACDQQ010000176">
    <property type="protein sequence ID" value="MBA0083695.1"/>
    <property type="molecule type" value="Genomic_DNA"/>
</dbReference>
<accession>A0A7V8NMC7</accession>
<dbReference type="PANTHER" id="PTHR42786:SF2">
    <property type="entry name" value="TRNA (CYTIDINE_URIDINE-2'-O-)-METHYLTRANSFERASE TRMJ"/>
    <property type="match status" value="1"/>
</dbReference>
<evidence type="ECO:0000259" key="5">
    <source>
        <dbReference type="Pfam" id="PF00588"/>
    </source>
</evidence>
<dbReference type="GO" id="GO:0005829">
    <property type="term" value="C:cytosol"/>
    <property type="evidence" value="ECO:0007669"/>
    <property type="project" value="TreeGrafter"/>
</dbReference>
<dbReference type="InterPro" id="IPR029028">
    <property type="entry name" value="Alpha/beta_knot_MTases"/>
</dbReference>
<reference evidence="6" key="1">
    <citation type="submission" date="2020-06" db="EMBL/GenBank/DDBJ databases">
        <title>Legume-microbial interactions unlock mineral nutrients during tropical forest succession.</title>
        <authorList>
            <person name="Epihov D.Z."/>
        </authorList>
    </citation>
    <scope>NUCLEOTIDE SEQUENCE [LARGE SCALE GENOMIC DNA]</scope>
    <source>
        <strain evidence="6">Pan2503</strain>
    </source>
</reference>
<organism evidence="6 7">
    <name type="scientific">Candidatus Acidiferrum panamense</name>
    <dbReference type="NCBI Taxonomy" id="2741543"/>
    <lineage>
        <taxon>Bacteria</taxon>
        <taxon>Pseudomonadati</taxon>
        <taxon>Acidobacteriota</taxon>
        <taxon>Terriglobia</taxon>
        <taxon>Candidatus Acidiferrales</taxon>
        <taxon>Candidatus Acidiferrum</taxon>
    </lineage>
</organism>
<feature type="non-terminal residue" evidence="6">
    <location>
        <position position="225"/>
    </location>
</feature>
<evidence type="ECO:0000313" key="6">
    <source>
        <dbReference type="EMBL" id="MBA0083695.1"/>
    </source>
</evidence>
<keyword evidence="2 6" id="KW-0489">Methyltransferase</keyword>
<dbReference type="AlphaFoldDB" id="A0A7V8NMC7"/>
<dbReference type="GO" id="GO:0003723">
    <property type="term" value="F:RNA binding"/>
    <property type="evidence" value="ECO:0007669"/>
    <property type="project" value="InterPro"/>
</dbReference>
<gene>
    <name evidence="6" type="ORF">HRJ53_01740</name>
</gene>
<keyword evidence="3" id="KW-0808">Transferase</keyword>
<sequence>MPTGLFQAGIHGPGWHILPENSLCYGLPPTQLGATSNARNRAAILSSGAPWLASCCRLETPFRKKELCSKRQFDGLRVVLVNTRNPLNIGAAARAMSNFGFLHLRVVNPFELAFREARSAVGAAPLLAQAEEFKSLAEAVADCSLVVGTSAVGRRGPQHLVRDLRQGGRMIRKRLGRDRVALLFGSEKRGLSNDDLSHCHWLLRIPTREEHRSMNLGQAVAVCLY</sequence>